<accession>A0A644YHS5</accession>
<name>A0A644YHS5_9ZZZZ</name>
<sequence length="99" mass="11131">MPEVAGIQPRNMLLAGNSPQMRIDAILLPIYPPDATTILFQWFVCKLEIIVHVFLTCCIEKQRVAMMSTGIHRLHKGRVTGFMTSNPIVGMYVHGHLKS</sequence>
<comment type="caution">
    <text evidence="1">The sequence shown here is derived from an EMBL/GenBank/DDBJ whole genome shotgun (WGS) entry which is preliminary data.</text>
</comment>
<protein>
    <submittedName>
        <fullName evidence="1">Uncharacterized protein</fullName>
    </submittedName>
</protein>
<proteinExistence type="predicted"/>
<dbReference type="AlphaFoldDB" id="A0A644YHS5"/>
<organism evidence="1">
    <name type="scientific">bioreactor metagenome</name>
    <dbReference type="NCBI Taxonomy" id="1076179"/>
    <lineage>
        <taxon>unclassified sequences</taxon>
        <taxon>metagenomes</taxon>
        <taxon>ecological metagenomes</taxon>
    </lineage>
</organism>
<gene>
    <name evidence="1" type="ORF">SDC9_74691</name>
</gene>
<reference evidence="1" key="1">
    <citation type="submission" date="2019-08" db="EMBL/GenBank/DDBJ databases">
        <authorList>
            <person name="Kucharzyk K."/>
            <person name="Murdoch R.W."/>
            <person name="Higgins S."/>
            <person name="Loffler F."/>
        </authorList>
    </citation>
    <scope>NUCLEOTIDE SEQUENCE</scope>
</reference>
<dbReference type="EMBL" id="VSSQ01005181">
    <property type="protein sequence ID" value="MPM28172.1"/>
    <property type="molecule type" value="Genomic_DNA"/>
</dbReference>
<evidence type="ECO:0000313" key="1">
    <source>
        <dbReference type="EMBL" id="MPM28172.1"/>
    </source>
</evidence>